<dbReference type="AlphaFoldDB" id="A0A0L0NJB9"/>
<feature type="compositionally biased region" description="Low complexity" evidence="1">
    <location>
        <begin position="255"/>
        <end position="274"/>
    </location>
</feature>
<accession>A0A0L0NJB9</accession>
<evidence type="ECO:0000313" key="2">
    <source>
        <dbReference type="EMBL" id="KND94128.1"/>
    </source>
</evidence>
<name>A0A0L0NJB9_TOLOC</name>
<dbReference type="PANTHER" id="PTHR36847:SF1">
    <property type="entry name" value="AMIDOLIGASE ENZYME"/>
    <property type="match status" value="1"/>
</dbReference>
<sequence length="274" mass="30448">MSPHSKNMMGYIISRTLSTNEDWQDEFANVFKVLHKDYEVELTPGCSMHVHVSPSNTGKRYTVLELRNIIKAKAYFDNATTRVMPPLRKNNLWAKSNMASEKTTKNLRDAYAAVHVNSWRPLFAIFDKVKAPVLIPIEVFNDKYIAWNFRNFTANCGTIEFRRPPGVRTAADACDGYGLECLSDIQVAPYGRNSQGFPYIGPPKLEGPCQGSLNSGNVVENASPATAFSSADIREIDRKKVIKDRQGGGFAQKANSRSNTPTSRSSSSSGSSRR</sequence>
<feature type="region of interest" description="Disordered" evidence="1">
    <location>
        <begin position="239"/>
        <end position="274"/>
    </location>
</feature>
<dbReference type="OrthoDB" id="5300045at2759"/>
<comment type="caution">
    <text evidence="2">The sequence shown here is derived from an EMBL/GenBank/DDBJ whole genome shotgun (WGS) entry which is preliminary data.</text>
</comment>
<proteinExistence type="predicted"/>
<evidence type="ECO:0000256" key="1">
    <source>
        <dbReference type="SAM" id="MobiDB-lite"/>
    </source>
</evidence>
<dbReference type="Proteomes" id="UP000036947">
    <property type="component" value="Unassembled WGS sequence"/>
</dbReference>
<reference evidence="2 3" key="1">
    <citation type="journal article" date="2015" name="BMC Genomics">
        <title>The genome of the truffle-parasite Tolypocladium ophioglossoides and the evolution of antifungal peptaibiotics.</title>
        <authorList>
            <person name="Quandt C.A."/>
            <person name="Bushley K.E."/>
            <person name="Spatafora J.W."/>
        </authorList>
    </citation>
    <scope>NUCLEOTIDE SEQUENCE [LARGE SCALE GENOMIC DNA]</scope>
    <source>
        <strain evidence="2 3">CBS 100239</strain>
    </source>
</reference>
<gene>
    <name evidence="2" type="ORF">TOPH_01115</name>
</gene>
<keyword evidence="3" id="KW-1185">Reference proteome</keyword>
<dbReference type="STRING" id="1163406.A0A0L0NJB9"/>
<organism evidence="2 3">
    <name type="scientific">Tolypocladium ophioglossoides (strain CBS 100239)</name>
    <name type="common">Snaketongue truffleclub</name>
    <name type="synonym">Elaphocordyceps ophioglossoides</name>
    <dbReference type="NCBI Taxonomy" id="1163406"/>
    <lineage>
        <taxon>Eukaryota</taxon>
        <taxon>Fungi</taxon>
        <taxon>Dikarya</taxon>
        <taxon>Ascomycota</taxon>
        <taxon>Pezizomycotina</taxon>
        <taxon>Sordariomycetes</taxon>
        <taxon>Hypocreomycetidae</taxon>
        <taxon>Hypocreales</taxon>
        <taxon>Ophiocordycipitaceae</taxon>
        <taxon>Tolypocladium</taxon>
    </lineage>
</organism>
<evidence type="ECO:0000313" key="3">
    <source>
        <dbReference type="Proteomes" id="UP000036947"/>
    </source>
</evidence>
<protein>
    <recommendedName>
        <fullName evidence="4">Amidoligase enzyme</fullName>
    </recommendedName>
</protein>
<dbReference type="EMBL" id="LFRF01000002">
    <property type="protein sequence ID" value="KND94128.1"/>
    <property type="molecule type" value="Genomic_DNA"/>
</dbReference>
<evidence type="ECO:0008006" key="4">
    <source>
        <dbReference type="Google" id="ProtNLM"/>
    </source>
</evidence>
<dbReference type="PANTHER" id="PTHR36847">
    <property type="entry name" value="AMIDOLIGASE ENZYME"/>
    <property type="match status" value="1"/>
</dbReference>